<reference evidence="3" key="1">
    <citation type="submission" date="2022-11" db="UniProtKB">
        <authorList>
            <consortium name="WormBaseParasite"/>
        </authorList>
    </citation>
    <scope>IDENTIFICATION</scope>
</reference>
<organism evidence="2 3">
    <name type="scientific">Romanomermis culicivorax</name>
    <name type="common">Nematode worm</name>
    <dbReference type="NCBI Taxonomy" id="13658"/>
    <lineage>
        <taxon>Eukaryota</taxon>
        <taxon>Metazoa</taxon>
        <taxon>Ecdysozoa</taxon>
        <taxon>Nematoda</taxon>
        <taxon>Enoplea</taxon>
        <taxon>Dorylaimia</taxon>
        <taxon>Mermithida</taxon>
        <taxon>Mermithoidea</taxon>
        <taxon>Mermithidae</taxon>
        <taxon>Romanomermis</taxon>
    </lineage>
</organism>
<dbReference type="WBParaSite" id="nRc.2.0.1.t18781-RA">
    <property type="protein sequence ID" value="nRc.2.0.1.t18781-RA"/>
    <property type="gene ID" value="nRc.2.0.1.g18781"/>
</dbReference>
<accession>A0A915IZB9</accession>
<feature type="compositionally biased region" description="Polar residues" evidence="1">
    <location>
        <begin position="86"/>
        <end position="107"/>
    </location>
</feature>
<sequence>MCFRFETIDHNRVYQLLLNDDNGTQESWVCPSIVGRNQHQIVIALASKESIDWYAGRCIWSNAPMTTSLRGYSNLVLNEGDPDQLDGSTAHGSNGPSPNRMSMNGTTAAPDERSSRGTPHEDGSSRLPYCISSSDEDDSLPSDYRQQRKGVLGVNGRTLTATSCHEGLPPCLLS</sequence>
<protein>
    <submittedName>
        <fullName evidence="3">Uncharacterized protein</fullName>
    </submittedName>
</protein>
<evidence type="ECO:0000256" key="1">
    <source>
        <dbReference type="SAM" id="MobiDB-lite"/>
    </source>
</evidence>
<feature type="compositionally biased region" description="Basic and acidic residues" evidence="1">
    <location>
        <begin position="110"/>
        <end position="124"/>
    </location>
</feature>
<dbReference type="AlphaFoldDB" id="A0A915IZB9"/>
<name>A0A915IZB9_ROMCU</name>
<evidence type="ECO:0000313" key="3">
    <source>
        <dbReference type="WBParaSite" id="nRc.2.0.1.t18781-RA"/>
    </source>
</evidence>
<feature type="region of interest" description="Disordered" evidence="1">
    <location>
        <begin position="80"/>
        <end position="144"/>
    </location>
</feature>
<evidence type="ECO:0000313" key="2">
    <source>
        <dbReference type="Proteomes" id="UP000887565"/>
    </source>
</evidence>
<keyword evidence="2" id="KW-1185">Reference proteome</keyword>
<proteinExistence type="predicted"/>
<dbReference type="Proteomes" id="UP000887565">
    <property type="component" value="Unplaced"/>
</dbReference>